<reference evidence="3 4" key="1">
    <citation type="submission" date="2021-01" db="EMBL/GenBank/DDBJ databases">
        <title>FDA dAtabase for Regulatory Grade micrObial Sequences (FDA-ARGOS): Supporting development and validation of Infectious Disease Dx tests.</title>
        <authorList>
            <person name="Nelson B."/>
            <person name="Plummer A."/>
            <person name="Tallon L."/>
            <person name="Sadzewicz L."/>
            <person name="Zhao X."/>
            <person name="Boylan J."/>
            <person name="Ott S."/>
            <person name="Bowen H."/>
            <person name="Vavikolanu K."/>
            <person name="Mehta A."/>
            <person name="Aluvathingal J."/>
            <person name="Nadendla S."/>
            <person name="Myers T."/>
            <person name="Yan Y."/>
            <person name="Sichtig H."/>
        </authorList>
    </citation>
    <scope>NUCLEOTIDE SEQUENCE [LARGE SCALE GENOMIC DNA]</scope>
    <source>
        <strain evidence="3 4">FDAARGOS_1161</strain>
    </source>
</reference>
<organism evidence="3 4">
    <name type="scientific">Peribacillus psychrosaccharolyticus</name>
    <name type="common">Bacillus psychrosaccharolyticus</name>
    <dbReference type="NCBI Taxonomy" id="1407"/>
    <lineage>
        <taxon>Bacteria</taxon>
        <taxon>Bacillati</taxon>
        <taxon>Bacillota</taxon>
        <taxon>Bacilli</taxon>
        <taxon>Bacillales</taxon>
        <taxon>Bacillaceae</taxon>
        <taxon>Peribacillus</taxon>
    </lineage>
</organism>
<dbReference type="Gene3D" id="3.40.50.2000">
    <property type="entry name" value="Glycogen Phosphorylase B"/>
    <property type="match status" value="2"/>
</dbReference>
<dbReference type="CDD" id="cd03808">
    <property type="entry name" value="GT4_CapM-like"/>
    <property type="match status" value="1"/>
</dbReference>
<gene>
    <name evidence="3" type="ORF">I6J18_02030</name>
</gene>
<name>A0A974NN81_PERPY</name>
<feature type="domain" description="Glycosyltransferase subfamily 4-like N-terminal" evidence="2">
    <location>
        <begin position="4"/>
        <end position="145"/>
    </location>
</feature>
<evidence type="ECO:0000313" key="3">
    <source>
        <dbReference type="EMBL" id="QQT00735.1"/>
    </source>
</evidence>
<evidence type="ECO:0000259" key="2">
    <source>
        <dbReference type="Pfam" id="PF13477"/>
    </source>
</evidence>
<dbReference type="PANTHER" id="PTHR12526:SF630">
    <property type="entry name" value="GLYCOSYLTRANSFERASE"/>
    <property type="match status" value="1"/>
</dbReference>
<dbReference type="Pfam" id="PF13477">
    <property type="entry name" value="Glyco_trans_4_2"/>
    <property type="match status" value="1"/>
</dbReference>
<dbReference type="EMBL" id="CP068053">
    <property type="protein sequence ID" value="QQT00735.1"/>
    <property type="molecule type" value="Genomic_DNA"/>
</dbReference>
<accession>A0A974NN81</accession>
<dbReference type="RefSeq" id="WP_040372938.1">
    <property type="nucleotide sequence ID" value="NZ_CP068053.1"/>
</dbReference>
<dbReference type="KEGG" id="ppsr:I6J18_02030"/>
<evidence type="ECO:0000313" key="4">
    <source>
        <dbReference type="Proteomes" id="UP000595254"/>
    </source>
</evidence>
<evidence type="ECO:0000259" key="1">
    <source>
        <dbReference type="Pfam" id="PF00534"/>
    </source>
</evidence>
<sequence>MEKKVLFVATKDIHFDAFHLPTFKWFEENGYKIHTAAVGDLDLPFVDQRHDIPIQRSPFSLKNIIAYQELKKIMDQHSYQIIHCHTPMGGVLSRLAARTTRMKGTKVIYTAHGFHFCKGSPFINWMMYYPIEKSLARMTDCLITINNEDYQLAKERKFKAVTIKHVHGVGVDNERFHPISAFSKSVLRSEHGYKNKEFILFYAAEFNKNKNQQLLIRALSSVKEKIPQAKLLLAGTGPLLEECKKSAVRLGVEHMVDFLGFRKDIDSLLKISDLAVASSLREGLPVNIMEAMSSGLPVIATKNRGHMELIQQEKNGYLIPSEDDKQFSIRILELFHSIEQREKMGKMSEKIINATYTLAVVRSELNQIYTGYMVEDTNEESGNKYYRTYI</sequence>
<feature type="domain" description="Glycosyl transferase family 1" evidence="1">
    <location>
        <begin position="187"/>
        <end position="349"/>
    </location>
</feature>
<dbReference type="Pfam" id="PF00534">
    <property type="entry name" value="Glycos_transf_1"/>
    <property type="match status" value="1"/>
</dbReference>
<dbReference type="InterPro" id="IPR028098">
    <property type="entry name" value="Glyco_trans_4-like_N"/>
</dbReference>
<dbReference type="GO" id="GO:0016757">
    <property type="term" value="F:glycosyltransferase activity"/>
    <property type="evidence" value="ECO:0007669"/>
    <property type="project" value="InterPro"/>
</dbReference>
<dbReference type="PANTHER" id="PTHR12526">
    <property type="entry name" value="GLYCOSYLTRANSFERASE"/>
    <property type="match status" value="1"/>
</dbReference>
<dbReference type="AlphaFoldDB" id="A0A974NN81"/>
<dbReference type="Proteomes" id="UP000595254">
    <property type="component" value="Chromosome"/>
</dbReference>
<dbReference type="SUPFAM" id="SSF53756">
    <property type="entry name" value="UDP-Glycosyltransferase/glycogen phosphorylase"/>
    <property type="match status" value="1"/>
</dbReference>
<keyword evidence="4" id="KW-1185">Reference proteome</keyword>
<dbReference type="InterPro" id="IPR001296">
    <property type="entry name" value="Glyco_trans_1"/>
</dbReference>
<protein>
    <submittedName>
        <fullName evidence="3">Glycosyltransferase family 4 protein</fullName>
    </submittedName>
</protein>
<proteinExistence type="predicted"/>